<dbReference type="EMBL" id="REGN01007560">
    <property type="protein sequence ID" value="RNA05913.1"/>
    <property type="molecule type" value="Genomic_DNA"/>
</dbReference>
<dbReference type="Gene3D" id="3.80.10.10">
    <property type="entry name" value="Ribonuclease Inhibitor"/>
    <property type="match status" value="3"/>
</dbReference>
<name>A0A3M7Q3S6_BRAPC</name>
<dbReference type="Proteomes" id="UP000276133">
    <property type="component" value="Unassembled WGS sequence"/>
</dbReference>
<dbReference type="Pfam" id="PF13855">
    <property type="entry name" value="LRR_8"/>
    <property type="match status" value="3"/>
</dbReference>
<dbReference type="SMART" id="SM00369">
    <property type="entry name" value="LRR_TYP"/>
    <property type="match status" value="8"/>
</dbReference>
<dbReference type="STRING" id="10195.A0A3M7Q3S6"/>
<dbReference type="AlphaFoldDB" id="A0A3M7Q3S6"/>
<keyword evidence="2" id="KW-0677">Repeat</keyword>
<feature type="non-terminal residue" evidence="3">
    <location>
        <position position="448"/>
    </location>
</feature>
<dbReference type="InterPro" id="IPR001611">
    <property type="entry name" value="Leu-rich_rpt"/>
</dbReference>
<dbReference type="PROSITE" id="PS51450">
    <property type="entry name" value="LRR"/>
    <property type="match status" value="3"/>
</dbReference>
<reference evidence="3 4" key="1">
    <citation type="journal article" date="2018" name="Sci. Rep.">
        <title>Genomic signatures of local adaptation to the degree of environmental predictability in rotifers.</title>
        <authorList>
            <person name="Franch-Gras L."/>
            <person name="Hahn C."/>
            <person name="Garcia-Roger E.M."/>
            <person name="Carmona M.J."/>
            <person name="Serra M."/>
            <person name="Gomez A."/>
        </authorList>
    </citation>
    <scope>NUCLEOTIDE SEQUENCE [LARGE SCALE GENOMIC DNA]</scope>
    <source>
        <strain evidence="3">HYR1</strain>
    </source>
</reference>
<evidence type="ECO:0000313" key="4">
    <source>
        <dbReference type="Proteomes" id="UP000276133"/>
    </source>
</evidence>
<keyword evidence="1" id="KW-0433">Leucine-rich repeat</keyword>
<dbReference type="InterPro" id="IPR050333">
    <property type="entry name" value="SLRP"/>
</dbReference>
<protein>
    <submittedName>
        <fullName evidence="3">Insulin-like growth factor-binding complex acid labile subunit</fullName>
    </submittedName>
</protein>
<dbReference type="InterPro" id="IPR032675">
    <property type="entry name" value="LRR_dom_sf"/>
</dbReference>
<proteinExistence type="predicted"/>
<dbReference type="PANTHER" id="PTHR45712">
    <property type="entry name" value="AGAP008170-PA"/>
    <property type="match status" value="1"/>
</dbReference>
<evidence type="ECO:0000313" key="3">
    <source>
        <dbReference type="EMBL" id="RNA05913.1"/>
    </source>
</evidence>
<dbReference type="SMART" id="SM00365">
    <property type="entry name" value="LRR_SD22"/>
    <property type="match status" value="5"/>
</dbReference>
<gene>
    <name evidence="3" type="ORF">BpHYR1_042815</name>
</gene>
<organism evidence="3 4">
    <name type="scientific">Brachionus plicatilis</name>
    <name type="common">Marine rotifer</name>
    <name type="synonym">Brachionus muelleri</name>
    <dbReference type="NCBI Taxonomy" id="10195"/>
    <lineage>
        <taxon>Eukaryota</taxon>
        <taxon>Metazoa</taxon>
        <taxon>Spiralia</taxon>
        <taxon>Gnathifera</taxon>
        <taxon>Rotifera</taxon>
        <taxon>Eurotatoria</taxon>
        <taxon>Monogononta</taxon>
        <taxon>Pseudotrocha</taxon>
        <taxon>Ploima</taxon>
        <taxon>Brachionidae</taxon>
        <taxon>Brachionus</taxon>
    </lineage>
</organism>
<dbReference type="PANTHER" id="PTHR45712:SF22">
    <property type="entry name" value="INSULIN-LIKE GROWTH FACTOR-BINDING PROTEIN COMPLEX ACID LABILE SUBUNIT"/>
    <property type="match status" value="1"/>
</dbReference>
<evidence type="ECO:0000256" key="2">
    <source>
        <dbReference type="ARBA" id="ARBA00022737"/>
    </source>
</evidence>
<comment type="caution">
    <text evidence="3">The sequence shown here is derived from an EMBL/GenBank/DDBJ whole genome shotgun (WGS) entry which is preliminary data.</text>
</comment>
<keyword evidence="4" id="KW-1185">Reference proteome</keyword>
<dbReference type="OrthoDB" id="2013775at2759"/>
<dbReference type="SUPFAM" id="SSF52058">
    <property type="entry name" value="L domain-like"/>
    <property type="match status" value="1"/>
</dbReference>
<evidence type="ECO:0000256" key="1">
    <source>
        <dbReference type="ARBA" id="ARBA00022614"/>
    </source>
</evidence>
<dbReference type="InterPro" id="IPR003591">
    <property type="entry name" value="Leu-rich_rpt_typical-subtyp"/>
</dbReference>
<accession>A0A3M7Q3S6</accession>
<sequence>MHPAISIGYLKNIIINYYDQLINNIDIDIEKYTQDNHFDDIQKQEIEGKRKKWIKKIESTRNDNILNLHTNQNIGKFFSLNNNPELLNYELFKNGFLFFTKEKIYGNPEVFFVGKLIYRTGYISEFSRKKFKEILSCVDIEGTEFETIEFLNREVVDYCVIKSFYIQSANKECSDVLNLTQEFYENLSHLNVQYVCIKTIEIPIKTVLEELGLKNLRILEFDHLGIEKFSKRAFEGLVNLEELVINHNLFTDIEGNSFRDLKNLKKLDLTTNKLDNLESDVFNGLDNLENFAIKKDVFKNLKNLKCLNLCRNDLSYLCSNIFLGLKELREIDLSYNLIEFIEPETFNHLKNLVNDLSKINRDTFKGLNSLEKLFIQSNYLNFIDKHAFDHVPNLNMLDLWGNKLEIIDDSTFNRLTSLEYLNISWNKLEKLNDRCLLGLENLKELNLK</sequence>